<evidence type="ECO:0000256" key="1">
    <source>
        <dbReference type="SAM" id="MobiDB-lite"/>
    </source>
</evidence>
<dbReference type="InterPro" id="IPR036691">
    <property type="entry name" value="Endo/exonu/phosph_ase_sf"/>
</dbReference>
<proteinExistence type="predicted"/>
<sequence length="316" mass="35274">MPQCKYRQSKTSPSEDPNRSTASSSSIGAPFPPLSNDVNDPALSEVATLDLGNLKHTEVECMWCDRSCLRHSNLPKDLLALTETSASFLKSADTFLGTSLQSDVRTESEASDKLMMQDLYQRDCSCPFLSRSSNFLLPEHFQQQRLHETDMANENCKSNFALEAIYFGSPATTRKIRGRKIQTNNNAPVPIPRAMLSGLLSTRSNRPERRMALVARELARYKMDIAALSETRFSEHNQLEFGAGHTFFWSSRSKAELCEAGGVFPLGNDTVGHLLCLPQCTNDRLMSLRLPLRGDNFAKIISAVSNMRARTCKPSW</sequence>
<dbReference type="AlphaFoldDB" id="A0A183TDB2"/>
<dbReference type="Gene3D" id="3.60.10.10">
    <property type="entry name" value="Endonuclease/exonuclease/phosphatase"/>
    <property type="match status" value="1"/>
</dbReference>
<feature type="compositionally biased region" description="Polar residues" evidence="1">
    <location>
        <begin position="9"/>
        <end position="27"/>
    </location>
</feature>
<dbReference type="Proteomes" id="UP000275846">
    <property type="component" value="Unassembled WGS sequence"/>
</dbReference>
<protein>
    <submittedName>
        <fullName evidence="2 4">Uncharacterized protein</fullName>
    </submittedName>
</protein>
<evidence type="ECO:0000313" key="3">
    <source>
        <dbReference type="Proteomes" id="UP000275846"/>
    </source>
</evidence>
<evidence type="ECO:0000313" key="2">
    <source>
        <dbReference type="EMBL" id="VDM00846.1"/>
    </source>
</evidence>
<dbReference type="WBParaSite" id="SSLN_0001500701-mRNA-1">
    <property type="protein sequence ID" value="SSLN_0001500701-mRNA-1"/>
    <property type="gene ID" value="SSLN_0001500701"/>
</dbReference>
<dbReference type="EMBL" id="UYSU01038999">
    <property type="protein sequence ID" value="VDM00846.1"/>
    <property type="molecule type" value="Genomic_DNA"/>
</dbReference>
<reference evidence="2 3" key="2">
    <citation type="submission" date="2018-11" db="EMBL/GenBank/DDBJ databases">
        <authorList>
            <consortium name="Pathogen Informatics"/>
        </authorList>
    </citation>
    <scope>NUCLEOTIDE SEQUENCE [LARGE SCALE GENOMIC DNA]</scope>
    <source>
        <strain evidence="2 3">NST_G2</strain>
    </source>
</reference>
<name>A0A183TDB2_SCHSO</name>
<reference evidence="4" key="1">
    <citation type="submission" date="2016-06" db="UniProtKB">
        <authorList>
            <consortium name="WormBaseParasite"/>
        </authorList>
    </citation>
    <scope>IDENTIFICATION</scope>
</reference>
<feature type="region of interest" description="Disordered" evidence="1">
    <location>
        <begin position="1"/>
        <end position="39"/>
    </location>
</feature>
<evidence type="ECO:0000313" key="4">
    <source>
        <dbReference type="WBParaSite" id="SSLN_0001500701-mRNA-1"/>
    </source>
</evidence>
<keyword evidence="3" id="KW-1185">Reference proteome</keyword>
<gene>
    <name evidence="2" type="ORF">SSLN_LOCUS14460</name>
</gene>
<accession>A0A183TDB2</accession>
<organism evidence="4">
    <name type="scientific">Schistocephalus solidus</name>
    <name type="common">Tapeworm</name>
    <dbReference type="NCBI Taxonomy" id="70667"/>
    <lineage>
        <taxon>Eukaryota</taxon>
        <taxon>Metazoa</taxon>
        <taxon>Spiralia</taxon>
        <taxon>Lophotrochozoa</taxon>
        <taxon>Platyhelminthes</taxon>
        <taxon>Cestoda</taxon>
        <taxon>Eucestoda</taxon>
        <taxon>Diphyllobothriidea</taxon>
        <taxon>Diphyllobothriidae</taxon>
        <taxon>Schistocephalus</taxon>
    </lineage>
</organism>